<dbReference type="Pfam" id="PF02949">
    <property type="entry name" value="7tm_6"/>
    <property type="match status" value="1"/>
</dbReference>
<keyword evidence="6 10" id="KW-0472">Membrane</keyword>
<comment type="caution">
    <text evidence="12">The sequence shown here is derived from an EMBL/GenBank/DDBJ whole genome shotgun (WGS) entry which is preliminary data.</text>
</comment>
<evidence type="ECO:0000256" key="6">
    <source>
        <dbReference type="ARBA" id="ARBA00023136"/>
    </source>
</evidence>
<name>A0A9J6CCC2_POLVA</name>
<dbReference type="GO" id="GO:0005886">
    <property type="term" value="C:plasma membrane"/>
    <property type="evidence" value="ECO:0007669"/>
    <property type="project" value="UniProtKB-SubCell"/>
</dbReference>
<keyword evidence="2 10" id="KW-0716">Sensory transduction</keyword>
<evidence type="ECO:0000256" key="1">
    <source>
        <dbReference type="ARBA" id="ARBA00004141"/>
    </source>
</evidence>
<evidence type="ECO:0000259" key="11">
    <source>
        <dbReference type="PROSITE" id="PS50966"/>
    </source>
</evidence>
<evidence type="ECO:0000256" key="10">
    <source>
        <dbReference type="RuleBase" id="RU351113"/>
    </source>
</evidence>
<dbReference type="GO" id="GO:0008270">
    <property type="term" value="F:zinc ion binding"/>
    <property type="evidence" value="ECO:0007669"/>
    <property type="project" value="UniProtKB-KW"/>
</dbReference>
<dbReference type="AlphaFoldDB" id="A0A9J6CCC2"/>
<evidence type="ECO:0000256" key="4">
    <source>
        <dbReference type="ARBA" id="ARBA00022725"/>
    </source>
</evidence>
<dbReference type="Proteomes" id="UP001107558">
    <property type="component" value="Chromosome 1"/>
</dbReference>
<keyword evidence="9" id="KW-0863">Zinc-finger</keyword>
<dbReference type="InterPro" id="IPR004117">
    <property type="entry name" value="7tm6_olfct_rcpt"/>
</dbReference>
<feature type="domain" description="SWIM-type" evidence="11">
    <location>
        <begin position="146"/>
        <end position="177"/>
    </location>
</feature>
<dbReference type="InterPro" id="IPR007527">
    <property type="entry name" value="Znf_SWIM"/>
</dbReference>
<evidence type="ECO:0000256" key="7">
    <source>
        <dbReference type="ARBA" id="ARBA00023170"/>
    </source>
</evidence>
<keyword evidence="9" id="KW-0862">Zinc</keyword>
<dbReference type="PANTHER" id="PTHR21137:SF26">
    <property type="entry name" value="ODORANT RECEPTOR 10A-RELATED"/>
    <property type="match status" value="1"/>
</dbReference>
<feature type="transmembrane region" description="Helical" evidence="10">
    <location>
        <begin position="231"/>
        <end position="252"/>
    </location>
</feature>
<reference evidence="12" key="1">
    <citation type="submission" date="2021-03" db="EMBL/GenBank/DDBJ databases">
        <title>Chromosome level genome of the anhydrobiotic midge Polypedilum vanderplanki.</title>
        <authorList>
            <person name="Yoshida Y."/>
            <person name="Kikawada T."/>
            <person name="Gusev O."/>
        </authorList>
    </citation>
    <scope>NUCLEOTIDE SEQUENCE</scope>
    <source>
        <strain evidence="12">NIAS01</strain>
        <tissue evidence="12">Whole body or cell culture</tissue>
    </source>
</reference>
<dbReference type="OrthoDB" id="8185860at2759"/>
<evidence type="ECO:0000256" key="2">
    <source>
        <dbReference type="ARBA" id="ARBA00022606"/>
    </source>
</evidence>
<keyword evidence="3 10" id="KW-0812">Transmembrane</keyword>
<dbReference type="GO" id="GO:0004984">
    <property type="term" value="F:olfactory receptor activity"/>
    <property type="evidence" value="ECO:0007669"/>
    <property type="project" value="InterPro"/>
</dbReference>
<keyword evidence="7 10" id="KW-0675">Receptor</keyword>
<keyword evidence="8 10" id="KW-0807">Transducer</keyword>
<dbReference type="PANTHER" id="PTHR21137">
    <property type="entry name" value="ODORANT RECEPTOR"/>
    <property type="match status" value="1"/>
</dbReference>
<gene>
    <name evidence="12" type="ORF">PVAND_009256</name>
</gene>
<feature type="transmembrane region" description="Helical" evidence="10">
    <location>
        <begin position="83"/>
        <end position="105"/>
    </location>
</feature>
<evidence type="ECO:0000256" key="8">
    <source>
        <dbReference type="ARBA" id="ARBA00023224"/>
    </source>
</evidence>
<proteinExistence type="inferred from homology"/>
<dbReference type="GO" id="GO:0005549">
    <property type="term" value="F:odorant binding"/>
    <property type="evidence" value="ECO:0007669"/>
    <property type="project" value="InterPro"/>
</dbReference>
<evidence type="ECO:0000256" key="9">
    <source>
        <dbReference type="PROSITE-ProRule" id="PRU00325"/>
    </source>
</evidence>
<evidence type="ECO:0000313" key="12">
    <source>
        <dbReference type="EMBL" id="KAG5679706.1"/>
    </source>
</evidence>
<evidence type="ECO:0000256" key="3">
    <source>
        <dbReference type="ARBA" id="ARBA00022692"/>
    </source>
</evidence>
<evidence type="ECO:0000256" key="5">
    <source>
        <dbReference type="ARBA" id="ARBA00022989"/>
    </source>
</evidence>
<protein>
    <recommendedName>
        <fullName evidence="10">Odorant receptor</fullName>
    </recommendedName>
</protein>
<dbReference type="PROSITE" id="PS50966">
    <property type="entry name" value="ZF_SWIM"/>
    <property type="match status" value="1"/>
</dbReference>
<comment type="caution">
    <text evidence="10">Lacks conserved residue(s) required for the propagation of feature annotation.</text>
</comment>
<evidence type="ECO:0000313" key="13">
    <source>
        <dbReference type="Proteomes" id="UP001107558"/>
    </source>
</evidence>
<comment type="similarity">
    <text evidence="10">Belongs to the insect chemoreceptor superfamily. Heteromeric odorant receptor channel (TC 1.A.69) family.</text>
</comment>
<keyword evidence="5 10" id="KW-1133">Transmembrane helix</keyword>
<organism evidence="12 13">
    <name type="scientific">Polypedilum vanderplanki</name>
    <name type="common">Sleeping chironomid midge</name>
    <dbReference type="NCBI Taxonomy" id="319348"/>
    <lineage>
        <taxon>Eukaryota</taxon>
        <taxon>Metazoa</taxon>
        <taxon>Ecdysozoa</taxon>
        <taxon>Arthropoda</taxon>
        <taxon>Hexapoda</taxon>
        <taxon>Insecta</taxon>
        <taxon>Pterygota</taxon>
        <taxon>Neoptera</taxon>
        <taxon>Endopterygota</taxon>
        <taxon>Diptera</taxon>
        <taxon>Nematocera</taxon>
        <taxon>Chironomoidea</taxon>
        <taxon>Chironomidae</taxon>
        <taxon>Chironominae</taxon>
        <taxon>Polypedilum</taxon>
        <taxon>Polypedilum</taxon>
    </lineage>
</organism>
<comment type="subcellular location">
    <subcellularLocation>
        <location evidence="10">Cell membrane</location>
        <topology evidence="10">Multi-pass membrane protein</topology>
    </subcellularLocation>
    <subcellularLocation>
        <location evidence="1">Membrane</location>
        <topology evidence="1">Multi-pass membrane protein</topology>
    </subcellularLocation>
</comment>
<feature type="transmembrane region" description="Helical" evidence="10">
    <location>
        <begin position="21"/>
        <end position="42"/>
    </location>
</feature>
<accession>A0A9J6CCC2</accession>
<keyword evidence="9" id="KW-0479">Metal-binding</keyword>
<keyword evidence="4 10" id="KW-0552">Olfaction</keyword>
<keyword evidence="13" id="KW-1185">Reference proteome</keyword>
<dbReference type="EMBL" id="JADBJN010000001">
    <property type="protein sequence ID" value="KAG5679706.1"/>
    <property type="molecule type" value="Genomic_DNA"/>
</dbReference>
<dbReference type="GO" id="GO:0007165">
    <property type="term" value="P:signal transduction"/>
    <property type="evidence" value="ECO:0007669"/>
    <property type="project" value="UniProtKB-KW"/>
</dbReference>
<sequence length="351" mass="41062">MLQIFCGFFQIWFFIVNRRNLVTLFAAMTPFLTQVPTILRLLRLIVYRIELKKILDYLKNIFDIAADKEQLNIHSRANRTSSVLLIILCIFGYMTAIFFAIFPVIKNIYRMFIGQSIEYELPFKIISPFNYDYTPVYEILYFYSVYNLHITMASVCSCEGLVFGFCAHLAAQFDVISLKLQNLIQEPQSLCAKFSIEQNDKFYFKIKDLIFMHNEVIDNCAMMSSVIWQNVLMHFICSSLTICICSLVIMTADGIDRFIFVAYICAYVVQIYNYTLSGSFMIESSLRVKEAAYNFPWYRCDSRVRAQIFLIIIRSQRQINIDVPFFEVSLETFAWIIRLGGSFITMIKTFL</sequence>
<feature type="transmembrane region" description="Helical" evidence="10">
    <location>
        <begin position="258"/>
        <end position="276"/>
    </location>
</feature>